<dbReference type="AlphaFoldDB" id="A0A0S1AZC8"/>
<evidence type="ECO:0000313" key="2">
    <source>
        <dbReference type="Proteomes" id="UP000061010"/>
    </source>
</evidence>
<dbReference type="EMBL" id="CP012900">
    <property type="protein sequence ID" value="ALJ28105.1"/>
    <property type="molecule type" value="Genomic_DNA"/>
</dbReference>
<accession>A0A0S1AZC8</accession>
<name>A0A0S1AZC8_9GAMM</name>
<reference evidence="1 2" key="1">
    <citation type="journal article" date="2015" name="Genome Announc.">
        <title>Complete Genome Sequencing of Stenotrophomonas acidaminiphila ZAC14D2_NAIMI4_2, a Multidrug-Resistant Strain Isolated from Sediments of a Polluted River in Mexico, Uncovers New Antibiotic Resistance Genes and a Novel Class-II Lasso Peptide Biosynthesis Gene Cluster.</title>
        <authorList>
            <person name="Vinuesa P."/>
            <person name="Ochoa-Sanchez L.E."/>
        </authorList>
    </citation>
    <scope>NUCLEOTIDE SEQUENCE [LARGE SCALE GENOMIC DNA]</scope>
    <source>
        <strain evidence="1 2">ZAC14D2_NAIMI4_2</strain>
    </source>
</reference>
<dbReference type="KEGG" id="sacz:AOT14_17180"/>
<proteinExistence type="predicted"/>
<dbReference type="Proteomes" id="UP000061010">
    <property type="component" value="Chromosome"/>
</dbReference>
<sequence>MSVPFDASLPLPPDDPDALLLEGLFQLAFSGETHGWEFKKIDEEVHARLLAAYAA</sequence>
<dbReference type="PATRIC" id="fig|128780.6.peg.1722"/>
<gene>
    <name evidence="1" type="ORF">AOT14_17180</name>
</gene>
<keyword evidence="2" id="KW-1185">Reference proteome</keyword>
<organism evidence="1 2">
    <name type="scientific">Stenotrophomonas acidaminiphila</name>
    <dbReference type="NCBI Taxonomy" id="128780"/>
    <lineage>
        <taxon>Bacteria</taxon>
        <taxon>Pseudomonadati</taxon>
        <taxon>Pseudomonadota</taxon>
        <taxon>Gammaproteobacteria</taxon>
        <taxon>Lysobacterales</taxon>
        <taxon>Lysobacteraceae</taxon>
        <taxon>Stenotrophomonas</taxon>
    </lineage>
</organism>
<evidence type="ECO:0000313" key="1">
    <source>
        <dbReference type="EMBL" id="ALJ28105.1"/>
    </source>
</evidence>
<dbReference type="RefSeq" id="WP_169790237.1">
    <property type="nucleotide sequence ID" value="NZ_CP043570.1"/>
</dbReference>
<protein>
    <submittedName>
        <fullName evidence="1">Uncharacterized protein</fullName>
    </submittedName>
</protein>